<sequence length="137" mass="15928">MTERKPSGERFESWVDRQVREAIERGEFDDLPGLGQPIPDIDKPYDEMWWVRRKLRQENVSLLPPALALRREAEQALAEAARADSEAEVRRIVEDVNDQIRAMTRRPIPGPPLTLVPYDVDEIVREWRERRGGGEGR</sequence>
<dbReference type="InterPro" id="IPR018961">
    <property type="entry name" value="DnaJ_homolog_subfam-C_membr-28"/>
</dbReference>
<gene>
    <name evidence="1" type="ORF">NI17_006690</name>
</gene>
<evidence type="ECO:0000313" key="2">
    <source>
        <dbReference type="Proteomes" id="UP000265719"/>
    </source>
</evidence>
<dbReference type="AlphaFoldDB" id="A0A399G412"/>
<reference evidence="1" key="1">
    <citation type="submission" date="2020-10" db="EMBL/GenBank/DDBJ databases">
        <title>De novo genome project of the cellulose decomposer Thermobifida halotolerans type strain.</title>
        <authorList>
            <person name="Nagy I."/>
            <person name="Horvath B."/>
            <person name="Kukolya J."/>
            <person name="Nagy I."/>
            <person name="Orsini M."/>
        </authorList>
    </citation>
    <scope>NUCLEOTIDE SEQUENCE</scope>
    <source>
        <strain evidence="1">DSM 44931</strain>
    </source>
</reference>
<dbReference type="OrthoDB" id="3395286at2"/>
<dbReference type="Pfam" id="PF09350">
    <property type="entry name" value="DJC28_CD"/>
    <property type="match status" value="1"/>
</dbReference>
<evidence type="ECO:0000313" key="1">
    <source>
        <dbReference type="EMBL" id="UOE20862.1"/>
    </source>
</evidence>
<dbReference type="KEGG" id="thao:NI17_006690"/>
<protein>
    <submittedName>
        <fullName evidence="1">DUF1992 domain-containing protein</fullName>
    </submittedName>
</protein>
<name>A0A399G412_9ACTN</name>
<proteinExistence type="predicted"/>
<accession>A0A399G412</accession>
<dbReference type="EMBL" id="CP063196">
    <property type="protein sequence ID" value="UOE20862.1"/>
    <property type="molecule type" value="Genomic_DNA"/>
</dbReference>
<dbReference type="Proteomes" id="UP000265719">
    <property type="component" value="Chromosome"/>
</dbReference>
<dbReference type="RefSeq" id="WP_068692886.1">
    <property type="nucleotide sequence ID" value="NZ_CP063196.1"/>
</dbReference>
<keyword evidence="2" id="KW-1185">Reference proteome</keyword>
<organism evidence="1 2">
    <name type="scientific">Thermobifida halotolerans</name>
    <dbReference type="NCBI Taxonomy" id="483545"/>
    <lineage>
        <taxon>Bacteria</taxon>
        <taxon>Bacillati</taxon>
        <taxon>Actinomycetota</taxon>
        <taxon>Actinomycetes</taxon>
        <taxon>Streptosporangiales</taxon>
        <taxon>Nocardiopsidaceae</taxon>
        <taxon>Thermobifida</taxon>
    </lineage>
</organism>